<dbReference type="PANTHER" id="PTHR45982:SF1">
    <property type="entry name" value="REGULATOR OF CHROMOSOME CONDENSATION"/>
    <property type="match status" value="1"/>
</dbReference>
<organism evidence="1 2">
    <name type="scientific">Prorocentrum cordatum</name>
    <dbReference type="NCBI Taxonomy" id="2364126"/>
    <lineage>
        <taxon>Eukaryota</taxon>
        <taxon>Sar</taxon>
        <taxon>Alveolata</taxon>
        <taxon>Dinophyceae</taxon>
        <taxon>Prorocentrales</taxon>
        <taxon>Prorocentraceae</taxon>
        <taxon>Prorocentrum</taxon>
    </lineage>
</organism>
<dbReference type="PROSITE" id="PS00626">
    <property type="entry name" value="RCC1_2"/>
    <property type="match status" value="2"/>
</dbReference>
<evidence type="ECO:0000313" key="1">
    <source>
        <dbReference type="EMBL" id="CAK0904760.1"/>
    </source>
</evidence>
<dbReference type="InterPro" id="IPR000408">
    <property type="entry name" value="Reg_chr_condens"/>
</dbReference>
<dbReference type="EMBL" id="CAUYUJ010021457">
    <property type="protein sequence ID" value="CAK0904760.1"/>
    <property type="molecule type" value="Genomic_DNA"/>
</dbReference>
<dbReference type="SUPFAM" id="SSF50985">
    <property type="entry name" value="RCC1/BLIP-II"/>
    <property type="match status" value="1"/>
</dbReference>
<dbReference type="Proteomes" id="UP001189429">
    <property type="component" value="Unassembled WGS sequence"/>
</dbReference>
<evidence type="ECO:0000313" key="2">
    <source>
        <dbReference type="Proteomes" id="UP001189429"/>
    </source>
</evidence>
<dbReference type="Pfam" id="PF13540">
    <property type="entry name" value="RCC1_2"/>
    <property type="match status" value="6"/>
</dbReference>
<dbReference type="InterPro" id="IPR009091">
    <property type="entry name" value="RCC1/BLIP-II"/>
</dbReference>
<name>A0ABN9Y156_9DINO</name>
<reference evidence="1" key="1">
    <citation type="submission" date="2023-10" db="EMBL/GenBank/DDBJ databases">
        <authorList>
            <person name="Chen Y."/>
            <person name="Shah S."/>
            <person name="Dougan E. K."/>
            <person name="Thang M."/>
            <person name="Chan C."/>
        </authorList>
    </citation>
    <scope>NUCLEOTIDE SEQUENCE [LARGE SCALE GENOMIC DNA]</scope>
</reference>
<accession>A0ABN9Y156</accession>
<gene>
    <name evidence="1" type="ORF">PCOR1329_LOCUS80687</name>
</gene>
<dbReference type="InterPro" id="IPR051553">
    <property type="entry name" value="Ran_GTPase-activating"/>
</dbReference>
<sequence>MWQANKEGQREITVDEKAEFDLMLSEVNMLYLGCRVVILLDMTYVSRFWTMYEAWLSQMKPTSTGLKPALISDASRCDVVPILGADDALKSWLLSTIANKMSSASLAAEYLRHDDIVVTNASDKEKQLSRVSGLDCRVIQVELDAQAEARSTVHVLRVLAAGGCHSLGLLKDGTVTACGEDCYGQTSGVAQWRDVVQIAAGGSLSLGLLKDGTVTACGHDTYGQTSGVAQWRDVVQIAAGGSHSLGLLKDGTVTACGRVFFFHSGDDSDSDDSDGQSYNVAQWRDTSGVAQWRDVVQIAASGSGLHSLGLLKDGTVTACGLDSDGQRSGVAQWRDVVQIAAGRAHSMGLLKDGTVTACGEDDYGQTSGVAQWRDVVQIAAGFQHSLGLLKDGTFTACGRNDRGQALGK</sequence>
<keyword evidence="2" id="KW-1185">Reference proteome</keyword>
<dbReference type="PANTHER" id="PTHR45982">
    <property type="entry name" value="REGULATOR OF CHROMOSOME CONDENSATION"/>
    <property type="match status" value="1"/>
</dbReference>
<comment type="caution">
    <text evidence="1">The sequence shown here is derived from an EMBL/GenBank/DDBJ whole genome shotgun (WGS) entry which is preliminary data.</text>
</comment>
<protein>
    <submittedName>
        <fullName evidence="1">Uncharacterized protein</fullName>
    </submittedName>
</protein>
<proteinExistence type="predicted"/>
<dbReference type="Gene3D" id="2.130.10.30">
    <property type="entry name" value="Regulator of chromosome condensation 1/beta-lactamase-inhibitor protein II"/>
    <property type="match status" value="2"/>
</dbReference>